<organism evidence="2">
    <name type="scientific">Heliothis virescens</name>
    <name type="common">Tobacco budworm moth</name>
    <dbReference type="NCBI Taxonomy" id="7102"/>
    <lineage>
        <taxon>Eukaryota</taxon>
        <taxon>Metazoa</taxon>
        <taxon>Ecdysozoa</taxon>
        <taxon>Arthropoda</taxon>
        <taxon>Hexapoda</taxon>
        <taxon>Insecta</taxon>
        <taxon>Pterygota</taxon>
        <taxon>Neoptera</taxon>
        <taxon>Endopterygota</taxon>
        <taxon>Lepidoptera</taxon>
        <taxon>Glossata</taxon>
        <taxon>Ditrysia</taxon>
        <taxon>Noctuoidea</taxon>
        <taxon>Noctuidae</taxon>
        <taxon>Heliothinae</taxon>
        <taxon>Heliothis</taxon>
    </lineage>
</organism>
<name>A0A2A4JQP5_HELVI</name>
<comment type="caution">
    <text evidence="2">The sequence shown here is derived from an EMBL/GenBank/DDBJ whole genome shotgun (WGS) entry which is preliminary data.</text>
</comment>
<dbReference type="AlphaFoldDB" id="A0A2A4JQP5"/>
<accession>A0A2A4JQP5</accession>
<proteinExistence type="predicted"/>
<feature type="region of interest" description="Disordered" evidence="1">
    <location>
        <begin position="1"/>
        <end position="41"/>
    </location>
</feature>
<protein>
    <submittedName>
        <fullName evidence="2">Uncharacterized protein</fullName>
    </submittedName>
</protein>
<evidence type="ECO:0000313" key="2">
    <source>
        <dbReference type="EMBL" id="PCG74357.1"/>
    </source>
</evidence>
<sequence length="381" mass="43295">MSTKIASSAPPCSSDRCKEKAPPKGILQKTDRTQKSAPKKVLTSKISSCMESKSCSSGVSTKKCTAKPKKLTKSDSTVTVQKSENGEVVDYCKKCGDGKSTGEVRDKIGTIVSAMNVKCVKNDNRIKKISKKSSKPVQQYYKNENFYIYDESSHETPNKDNKKQSLDTIKEVSEMHSASEDSIFRIFSDSEEEVTFIDPSSDENIKKLKEFREKNYFECHSAKSRIKSKVSATSLNEHKCVYRFYLNERLFPVPLNTDYNNKVRCVECQLPMDIKQESSSDKINGTIQAKVKIGASDTQDMLLLLPVKDSLIIEERRKENRQKSDYVYFGVVKLSPDGQSIFNRTLPENSLALKYQKGYQEYQDDGRFHYKEIKDDDVIII</sequence>
<gene>
    <name evidence="2" type="ORF">B5V51_13448</name>
</gene>
<dbReference type="EMBL" id="NWSH01000763">
    <property type="protein sequence ID" value="PCG74357.1"/>
    <property type="molecule type" value="Genomic_DNA"/>
</dbReference>
<dbReference type="STRING" id="7102.A0A2A4JQP5"/>
<reference evidence="2" key="1">
    <citation type="submission" date="2017-09" db="EMBL/GenBank/DDBJ databases">
        <title>Contemporary evolution of a Lepidopteran species, Heliothis virescens, in response to modern agricultural practices.</title>
        <authorList>
            <person name="Fritz M.L."/>
            <person name="Deyonke A.M."/>
            <person name="Papanicolaou A."/>
            <person name="Micinski S."/>
            <person name="Westbrook J."/>
            <person name="Gould F."/>
        </authorList>
    </citation>
    <scope>NUCLEOTIDE SEQUENCE [LARGE SCALE GENOMIC DNA]</scope>
    <source>
        <strain evidence="2">HvINT-</strain>
        <tissue evidence="2">Whole body</tissue>
    </source>
</reference>
<evidence type="ECO:0000256" key="1">
    <source>
        <dbReference type="SAM" id="MobiDB-lite"/>
    </source>
</evidence>